<dbReference type="SUPFAM" id="SSF46565">
    <property type="entry name" value="Chaperone J-domain"/>
    <property type="match status" value="1"/>
</dbReference>
<dbReference type="HAMAP" id="MF_01152">
    <property type="entry name" value="DnaJ"/>
    <property type="match status" value="1"/>
</dbReference>
<proteinExistence type="inferred from homology"/>
<evidence type="ECO:0000256" key="11">
    <source>
        <dbReference type="ARBA" id="ARBA00023186"/>
    </source>
</evidence>
<evidence type="ECO:0000256" key="2">
    <source>
        <dbReference type="ARBA" id="ARBA00004496"/>
    </source>
</evidence>
<feature type="region of interest" description="Disordered" evidence="13">
    <location>
        <begin position="259"/>
        <end position="278"/>
    </location>
</feature>
<dbReference type="GO" id="GO:0009408">
    <property type="term" value="P:response to heat"/>
    <property type="evidence" value="ECO:0007669"/>
    <property type="project" value="InterPro"/>
</dbReference>
<evidence type="ECO:0000256" key="7">
    <source>
        <dbReference type="ARBA" id="ARBA00022737"/>
    </source>
</evidence>
<name>A0A7C0U7B4_9BACT</name>
<keyword evidence="11 12" id="KW-0143">Chaperone</keyword>
<dbReference type="GO" id="GO:0042026">
    <property type="term" value="P:protein refolding"/>
    <property type="evidence" value="ECO:0007669"/>
    <property type="project" value="TreeGrafter"/>
</dbReference>
<dbReference type="SUPFAM" id="SSF49493">
    <property type="entry name" value="HSP40/DnaJ peptide-binding domain"/>
    <property type="match status" value="2"/>
</dbReference>
<keyword evidence="4 12" id="KW-0963">Cytoplasm</keyword>
<dbReference type="PRINTS" id="PR00625">
    <property type="entry name" value="JDOMAIN"/>
</dbReference>
<dbReference type="AlphaFoldDB" id="A0A7C0U7B4"/>
<dbReference type="FunFam" id="2.60.260.20:FF:000004">
    <property type="entry name" value="Molecular chaperone DnaJ"/>
    <property type="match status" value="1"/>
</dbReference>
<dbReference type="CDD" id="cd06257">
    <property type="entry name" value="DnaJ"/>
    <property type="match status" value="1"/>
</dbReference>
<comment type="subcellular location">
    <subcellularLocation>
        <location evidence="2 12">Cytoplasm</location>
    </subcellularLocation>
</comment>
<dbReference type="InterPro" id="IPR018253">
    <property type="entry name" value="DnaJ_domain_CS"/>
</dbReference>
<gene>
    <name evidence="12" type="primary">dnaJ</name>
    <name evidence="15" type="ORF">ENF32_05490</name>
</gene>
<comment type="subunit">
    <text evidence="3 12">Homodimer.</text>
</comment>
<dbReference type="CDD" id="cd10747">
    <property type="entry name" value="DnaJ_C"/>
    <property type="match status" value="1"/>
</dbReference>
<evidence type="ECO:0000256" key="3">
    <source>
        <dbReference type="ARBA" id="ARBA00011738"/>
    </source>
</evidence>
<sequence length="323" mass="36600">MATEKDYYEILGVSRNATQEEIKKAYRRLARKYHPDVNPGSKEAEERFKEITEAYQVLSDPEKRKAYDQMGHAAFTSAQGAPGGAGFDFQDFHFDFDMEDLRRGFRFEMGGFDLGDLFSQIFGRKRRTWREEPPGPQRGRDLEYQMEISLEDAYKGVTTEITINRGGKLETVKVKIPPGVDNGTRVRVAGKGETGVLGGPTGDLYIITRVKPHPFFERKGNNLYCKVPITFWEAALGSEIEVPTLEGVVKMKVPPGTQCGQKFRMRGKGMPRPKGGAKGDLYVEVKTVTPRNLNGREIQLLRELAQSRKGENPREEILRRYGR</sequence>
<dbReference type="Pfam" id="PF01556">
    <property type="entry name" value="DnaJ_C"/>
    <property type="match status" value="1"/>
</dbReference>
<dbReference type="InterPro" id="IPR008971">
    <property type="entry name" value="HSP40/DnaJ_pept-bd"/>
</dbReference>
<evidence type="ECO:0000256" key="4">
    <source>
        <dbReference type="ARBA" id="ARBA00022490"/>
    </source>
</evidence>
<keyword evidence="7 12" id="KW-0677">Repeat</keyword>
<dbReference type="Proteomes" id="UP000885690">
    <property type="component" value="Unassembled WGS sequence"/>
</dbReference>
<evidence type="ECO:0000256" key="12">
    <source>
        <dbReference type="HAMAP-Rule" id="MF_01152"/>
    </source>
</evidence>
<keyword evidence="10 12" id="KW-0346">Stress response</keyword>
<evidence type="ECO:0000256" key="6">
    <source>
        <dbReference type="ARBA" id="ARBA00022723"/>
    </source>
</evidence>
<dbReference type="SMART" id="SM00271">
    <property type="entry name" value="DnaJ"/>
    <property type="match status" value="1"/>
</dbReference>
<keyword evidence="6" id="KW-0479">Metal-binding</keyword>
<comment type="similarity">
    <text evidence="12">Belongs to the DnaJ family.</text>
</comment>
<dbReference type="GO" id="GO:0006260">
    <property type="term" value="P:DNA replication"/>
    <property type="evidence" value="ECO:0007669"/>
    <property type="project" value="UniProtKB-KW"/>
</dbReference>
<dbReference type="GO" id="GO:0051082">
    <property type="term" value="F:unfolded protein binding"/>
    <property type="evidence" value="ECO:0007669"/>
    <property type="project" value="UniProtKB-UniRule"/>
</dbReference>
<comment type="caution">
    <text evidence="15">The sequence shown here is derived from an EMBL/GenBank/DDBJ whole genome shotgun (WGS) entry which is preliminary data.</text>
</comment>
<dbReference type="GO" id="GO:0005737">
    <property type="term" value="C:cytoplasm"/>
    <property type="evidence" value="ECO:0007669"/>
    <property type="project" value="UniProtKB-SubCell"/>
</dbReference>
<dbReference type="EMBL" id="DQWS01000204">
    <property type="protein sequence ID" value="HDD53503.1"/>
    <property type="molecule type" value="Genomic_DNA"/>
</dbReference>
<dbReference type="Pfam" id="PF00226">
    <property type="entry name" value="DnaJ"/>
    <property type="match status" value="1"/>
</dbReference>
<dbReference type="PANTHER" id="PTHR43096">
    <property type="entry name" value="DNAJ HOMOLOG 1, MITOCHONDRIAL-RELATED"/>
    <property type="match status" value="1"/>
</dbReference>
<evidence type="ECO:0000256" key="8">
    <source>
        <dbReference type="ARBA" id="ARBA00022771"/>
    </source>
</evidence>
<comment type="domain">
    <text evidence="12">The J domain is necessary and sufficient to stimulate DnaK ATPase activity. Zinc center 1 plays an important role in the autonomous, DnaK-independent chaperone activity of DnaJ. Zinc center 2 is essential for interaction with DnaK and for DnaJ activity.</text>
</comment>
<keyword evidence="5 12" id="KW-0235">DNA replication</keyword>
<dbReference type="GO" id="GO:0008270">
    <property type="term" value="F:zinc ion binding"/>
    <property type="evidence" value="ECO:0007669"/>
    <property type="project" value="UniProtKB-KW"/>
</dbReference>
<accession>A0A7C0U7B4</accession>
<dbReference type="Gene3D" id="1.10.287.110">
    <property type="entry name" value="DnaJ domain"/>
    <property type="match status" value="1"/>
</dbReference>
<dbReference type="FunFam" id="1.10.287.110:FF:000034">
    <property type="entry name" value="Chaperone protein DnaJ"/>
    <property type="match status" value="1"/>
</dbReference>
<evidence type="ECO:0000256" key="5">
    <source>
        <dbReference type="ARBA" id="ARBA00022705"/>
    </source>
</evidence>
<dbReference type="Gene3D" id="2.60.260.20">
    <property type="entry name" value="Urease metallochaperone UreE, N-terminal domain"/>
    <property type="match status" value="2"/>
</dbReference>
<dbReference type="InterPro" id="IPR002939">
    <property type="entry name" value="DnaJ_C"/>
</dbReference>
<dbReference type="InterPro" id="IPR001623">
    <property type="entry name" value="DnaJ_domain"/>
</dbReference>
<organism evidence="15">
    <name type="scientific">Thermosulfidibacter takaii</name>
    <dbReference type="NCBI Taxonomy" id="412593"/>
    <lineage>
        <taxon>Bacteria</taxon>
        <taxon>Pseudomonadati</taxon>
        <taxon>Thermosulfidibacterota</taxon>
        <taxon>Thermosulfidibacteria</taxon>
        <taxon>Thermosulfidibacterales</taxon>
        <taxon>Thermosulfidibacteraceae</taxon>
    </lineage>
</organism>
<comment type="function">
    <text evidence="12">Participates actively in the response to hyperosmotic and heat shock by preventing the aggregation of stress-denatured proteins and by disaggregating proteins, also in an autonomous, DnaK-independent fashion. Unfolded proteins bind initially to DnaJ; upon interaction with the DnaJ-bound protein, DnaK hydrolyzes its bound ATP, resulting in the formation of a stable complex. GrpE releases ADP from DnaK; ATP binding to DnaK triggers the release of the substrate protein, thus completing the reaction cycle. Several rounds of ATP-dependent interactions between DnaJ, DnaK and GrpE are required for fully efficient folding. Also involved, together with DnaK and GrpE, in the DNA replication of plasmids through activation of initiation proteins.</text>
</comment>
<dbReference type="InterPro" id="IPR012724">
    <property type="entry name" value="DnaJ"/>
</dbReference>
<evidence type="ECO:0000256" key="1">
    <source>
        <dbReference type="ARBA" id="ARBA00001947"/>
    </source>
</evidence>
<dbReference type="PROSITE" id="PS00636">
    <property type="entry name" value="DNAJ_1"/>
    <property type="match status" value="1"/>
</dbReference>
<evidence type="ECO:0000259" key="14">
    <source>
        <dbReference type="PROSITE" id="PS50076"/>
    </source>
</evidence>
<dbReference type="GO" id="GO:0005524">
    <property type="term" value="F:ATP binding"/>
    <property type="evidence" value="ECO:0007669"/>
    <property type="project" value="InterPro"/>
</dbReference>
<evidence type="ECO:0000313" key="15">
    <source>
        <dbReference type="EMBL" id="HDD53503.1"/>
    </source>
</evidence>
<reference evidence="15" key="1">
    <citation type="journal article" date="2020" name="mSystems">
        <title>Genome- and Community-Level Interaction Insights into Carbon Utilization and Element Cycling Functions of Hydrothermarchaeota in Hydrothermal Sediment.</title>
        <authorList>
            <person name="Zhou Z."/>
            <person name="Liu Y."/>
            <person name="Xu W."/>
            <person name="Pan J."/>
            <person name="Luo Z.H."/>
            <person name="Li M."/>
        </authorList>
    </citation>
    <scope>NUCLEOTIDE SEQUENCE [LARGE SCALE GENOMIC DNA]</scope>
    <source>
        <strain evidence="15">HyVt-115</strain>
    </source>
</reference>
<comment type="caution">
    <text evidence="12">Lacks conserved residue(s) required for the propagation of feature annotation.</text>
</comment>
<feature type="domain" description="J" evidence="14">
    <location>
        <begin position="6"/>
        <end position="71"/>
    </location>
</feature>
<keyword evidence="8" id="KW-0863">Zinc-finger</keyword>
<dbReference type="InterPro" id="IPR036869">
    <property type="entry name" value="J_dom_sf"/>
</dbReference>
<evidence type="ECO:0000256" key="9">
    <source>
        <dbReference type="ARBA" id="ARBA00022833"/>
    </source>
</evidence>
<protein>
    <recommendedName>
        <fullName evidence="12">Chaperone protein DnaJ</fullName>
    </recommendedName>
</protein>
<evidence type="ECO:0000256" key="13">
    <source>
        <dbReference type="SAM" id="MobiDB-lite"/>
    </source>
</evidence>
<evidence type="ECO:0000256" key="10">
    <source>
        <dbReference type="ARBA" id="ARBA00023016"/>
    </source>
</evidence>
<dbReference type="FunFam" id="2.60.260.20:FF:000009">
    <property type="entry name" value="Putative Mitochondrial DnaJ chaperone"/>
    <property type="match status" value="1"/>
</dbReference>
<keyword evidence="9" id="KW-0862">Zinc</keyword>
<dbReference type="PANTHER" id="PTHR43096:SF52">
    <property type="entry name" value="DNAJ HOMOLOG 1, MITOCHONDRIAL-RELATED"/>
    <property type="match status" value="1"/>
</dbReference>
<dbReference type="PROSITE" id="PS50076">
    <property type="entry name" value="DNAJ_2"/>
    <property type="match status" value="1"/>
</dbReference>
<comment type="cofactor">
    <cofactor evidence="1">
        <name>Zn(2+)</name>
        <dbReference type="ChEBI" id="CHEBI:29105"/>
    </cofactor>
</comment>